<comment type="caution">
    <text evidence="3">The sequence shown here is derived from an EMBL/GenBank/DDBJ whole genome shotgun (WGS) entry which is preliminary data.</text>
</comment>
<dbReference type="InterPro" id="IPR032856">
    <property type="entry name" value="GDE_N_bis"/>
</dbReference>
<gene>
    <name evidence="3" type="ORF">BCF33_1381</name>
</gene>
<keyword evidence="4" id="KW-1185">Reference proteome</keyword>
<dbReference type="Pfam" id="PF14742">
    <property type="entry name" value="GDE_N_bis"/>
    <property type="match status" value="1"/>
</dbReference>
<dbReference type="Proteomes" id="UP000238801">
    <property type="component" value="Unassembled WGS sequence"/>
</dbReference>
<reference evidence="3 4" key="1">
    <citation type="submission" date="2018-03" db="EMBL/GenBank/DDBJ databases">
        <title>Genomic Encyclopedia of Archaeal and Bacterial Type Strains, Phase II (KMG-II): from individual species to whole genera.</title>
        <authorList>
            <person name="Goeker M."/>
        </authorList>
    </citation>
    <scope>NUCLEOTIDE SEQUENCE [LARGE SCALE GENOMIC DNA]</scope>
    <source>
        <strain evidence="3 4">DSM 29318</strain>
    </source>
</reference>
<accession>A0A2T0XA22</accession>
<dbReference type="GO" id="GO:0005975">
    <property type="term" value="P:carbohydrate metabolic process"/>
    <property type="evidence" value="ECO:0007669"/>
    <property type="project" value="InterPro"/>
</dbReference>
<dbReference type="Gene3D" id="1.50.10.10">
    <property type="match status" value="1"/>
</dbReference>
<dbReference type="InterPro" id="IPR054491">
    <property type="entry name" value="MGH1-like_GH"/>
</dbReference>
<proteinExistence type="predicted"/>
<dbReference type="InterPro" id="IPR012341">
    <property type="entry name" value="6hp_glycosidase-like_sf"/>
</dbReference>
<evidence type="ECO:0000259" key="2">
    <source>
        <dbReference type="Pfam" id="PF22422"/>
    </source>
</evidence>
<dbReference type="InterPro" id="IPR008928">
    <property type="entry name" value="6-hairpin_glycosidase_sf"/>
</dbReference>
<evidence type="ECO:0000259" key="1">
    <source>
        <dbReference type="Pfam" id="PF14742"/>
    </source>
</evidence>
<name>A0A2T0XA22_9RHOB</name>
<dbReference type="EMBL" id="PVTT01000001">
    <property type="protein sequence ID" value="PRY95753.1"/>
    <property type="molecule type" value="Genomic_DNA"/>
</dbReference>
<sequence>MTPRSLPLKCNRCFASLLPDGGTAPDGDGFTGFFLDDTRHLSRYAWILPDFVVLAGADGSARAERHLSRFREHAQEMRARRILTLRPDGFDDLLEIVNEDTVPHEVRVRLDAEADFRDIFETRGRERETIGYNPPRREGWSWDYLAQDGVRASTILTLKGWDGDEVLRLAPGEAQVLRVAARFASDASGPQPSAPEAGWTDGALAARASASAPVRQAFEDVEMLLLSSPDGPRIAAGLPNFVTMFGRDSLLTSAFVLDLAPSLAASTLRSLARYQGTKHDPVTREMPGAIPHEIRMGELSRTGELPFGCYYGTSDASALYVILARDHLRVTGDATVARELADHWGAALDWCRSERTPDGFLRYPAGEHGRGLANTSWKDSDDSMSHADGRLAHGRLAVVEVQGYLAAALDAGADLNEALGREFGTLRQEAAELRTAIDSHFWSDRIGMHALALTEGGERLEVASSNPGHLLWAGALTPERAAEVAGRLMRDDLWSGWGLRTLATGEERYRPLSYHNGSVWPHDTGLFAVGLARYGLQAPFEAVAEGLRDLAAMLPDHRLPELVGGYERGVLPPLPYLETCIPQAWAAAALLGVEQAAWALEASKSEQKSKG</sequence>
<evidence type="ECO:0000313" key="3">
    <source>
        <dbReference type="EMBL" id="PRY95753.1"/>
    </source>
</evidence>
<feature type="domain" description="Mannosylglycerate hydrolase MGH1-like glycoside hydrolase" evidence="2">
    <location>
        <begin position="324"/>
        <end position="551"/>
    </location>
</feature>
<protein>
    <submittedName>
        <fullName evidence="3">Glycogen debranching enzyme</fullName>
    </submittedName>
</protein>
<evidence type="ECO:0000313" key="4">
    <source>
        <dbReference type="Proteomes" id="UP000238801"/>
    </source>
</evidence>
<dbReference type="Pfam" id="PF22422">
    <property type="entry name" value="MGH1-like_GH"/>
    <property type="match status" value="1"/>
</dbReference>
<dbReference type="SUPFAM" id="SSF48208">
    <property type="entry name" value="Six-hairpin glycosidases"/>
    <property type="match status" value="1"/>
</dbReference>
<organism evidence="3 4">
    <name type="scientific">Hasllibacter halocynthiae</name>
    <dbReference type="NCBI Taxonomy" id="595589"/>
    <lineage>
        <taxon>Bacteria</taxon>
        <taxon>Pseudomonadati</taxon>
        <taxon>Pseudomonadota</taxon>
        <taxon>Alphaproteobacteria</taxon>
        <taxon>Rhodobacterales</taxon>
        <taxon>Roseobacteraceae</taxon>
        <taxon>Hasllibacter</taxon>
    </lineage>
</organism>
<feature type="domain" description="Putative glycogen debranching enzyme N-terminal" evidence="1">
    <location>
        <begin position="8"/>
        <end position="164"/>
    </location>
</feature>
<dbReference type="AlphaFoldDB" id="A0A2T0XA22"/>